<feature type="transmembrane region" description="Helical" evidence="1">
    <location>
        <begin position="231"/>
        <end position="250"/>
    </location>
</feature>
<dbReference type="HOGENOM" id="CLU_000445_129_3_11"/>
<reference evidence="3 4" key="1">
    <citation type="journal article" date="2012" name="J. Bacteriol.">
        <title>Genome Sequence of Radiation-Resistant Modestobacter marinus Strain BC501, a Representative Actinobacterium That Thrives on Calcareous Stone Surfaces.</title>
        <authorList>
            <person name="Normand P."/>
            <person name="Gury J."/>
            <person name="Pujic P."/>
            <person name="Chouaia B."/>
            <person name="Crotti E."/>
            <person name="Brusetti L."/>
            <person name="Daffonchio D."/>
            <person name="Vacherie B."/>
            <person name="Barbe V."/>
            <person name="Medigue C."/>
            <person name="Calteau A."/>
            <person name="Ghodhbane-Gtari F."/>
            <person name="Essoussi I."/>
            <person name="Nouioui I."/>
            <person name="Abbassi-Ghozzi I."/>
            <person name="Gtari M."/>
        </authorList>
    </citation>
    <scope>NUCLEOTIDE SEQUENCE [LARGE SCALE GENOMIC DNA]</scope>
    <source>
        <strain evidence="4">BC 501</strain>
    </source>
</reference>
<dbReference type="NCBIfam" id="TIGR00254">
    <property type="entry name" value="GGDEF"/>
    <property type="match status" value="1"/>
</dbReference>
<feature type="domain" description="GGDEF" evidence="2">
    <location>
        <begin position="368"/>
        <end position="500"/>
    </location>
</feature>
<dbReference type="InterPro" id="IPR043128">
    <property type="entry name" value="Rev_trsase/Diguanyl_cyclase"/>
</dbReference>
<evidence type="ECO:0000313" key="4">
    <source>
        <dbReference type="Proteomes" id="UP000006461"/>
    </source>
</evidence>
<name>I4EQK6_MODI5</name>
<feature type="transmembrane region" description="Helical" evidence="1">
    <location>
        <begin position="41"/>
        <end position="58"/>
    </location>
</feature>
<dbReference type="CDD" id="cd01949">
    <property type="entry name" value="GGDEF"/>
    <property type="match status" value="1"/>
</dbReference>
<dbReference type="Proteomes" id="UP000006461">
    <property type="component" value="Chromosome"/>
</dbReference>
<dbReference type="EMBL" id="FO203431">
    <property type="protein sequence ID" value="CCH85669.1"/>
    <property type="molecule type" value="Genomic_DNA"/>
</dbReference>
<dbReference type="PANTHER" id="PTHR46663:SF2">
    <property type="entry name" value="GGDEF DOMAIN-CONTAINING PROTEIN"/>
    <property type="match status" value="1"/>
</dbReference>
<dbReference type="STRING" id="477641.MODMU_0206"/>
<dbReference type="Pfam" id="PF00990">
    <property type="entry name" value="GGDEF"/>
    <property type="match status" value="1"/>
</dbReference>
<dbReference type="KEGG" id="mmar:MODMU_0206"/>
<dbReference type="FunFam" id="3.30.70.270:FF:000001">
    <property type="entry name" value="Diguanylate cyclase domain protein"/>
    <property type="match status" value="1"/>
</dbReference>
<dbReference type="InterPro" id="IPR000160">
    <property type="entry name" value="GGDEF_dom"/>
</dbReference>
<keyword evidence="1" id="KW-0472">Membrane</keyword>
<feature type="transmembrane region" description="Helical" evidence="1">
    <location>
        <begin position="133"/>
        <end position="155"/>
    </location>
</feature>
<keyword evidence="4" id="KW-1185">Reference proteome</keyword>
<dbReference type="SMART" id="SM00267">
    <property type="entry name" value="GGDEF"/>
    <property type="match status" value="1"/>
</dbReference>
<dbReference type="PANTHER" id="PTHR46663">
    <property type="entry name" value="DIGUANYLATE CYCLASE DGCT-RELATED"/>
    <property type="match status" value="1"/>
</dbReference>
<keyword evidence="1" id="KW-1133">Transmembrane helix</keyword>
<feature type="transmembrane region" description="Helical" evidence="1">
    <location>
        <begin position="101"/>
        <end position="121"/>
    </location>
</feature>
<dbReference type="AlphaFoldDB" id="I4EQK6"/>
<keyword evidence="1" id="KW-0812">Transmembrane</keyword>
<accession>I4EQK6</accession>
<proteinExistence type="predicted"/>
<dbReference type="SUPFAM" id="SSF55073">
    <property type="entry name" value="Nucleotide cyclase"/>
    <property type="match status" value="1"/>
</dbReference>
<dbReference type="InterPro" id="IPR029787">
    <property type="entry name" value="Nucleotide_cyclase"/>
</dbReference>
<dbReference type="OrthoDB" id="23692at2"/>
<evidence type="ECO:0000259" key="2">
    <source>
        <dbReference type="PROSITE" id="PS50887"/>
    </source>
</evidence>
<dbReference type="OMA" id="GAISWHY"/>
<feature type="transmembrane region" description="Helical" evidence="1">
    <location>
        <begin position="271"/>
        <end position="291"/>
    </location>
</feature>
<dbReference type="PROSITE" id="PS51257">
    <property type="entry name" value="PROKAR_LIPOPROTEIN"/>
    <property type="match status" value="1"/>
</dbReference>
<feature type="transmembrane region" description="Helical" evidence="1">
    <location>
        <begin position="70"/>
        <end position="89"/>
    </location>
</feature>
<protein>
    <submittedName>
        <fullName evidence="3">Diguanylate cyclase/phosphodiesterase</fullName>
    </submittedName>
</protein>
<feature type="transmembrane region" description="Helical" evidence="1">
    <location>
        <begin position="200"/>
        <end position="219"/>
    </location>
</feature>
<dbReference type="InterPro" id="IPR052163">
    <property type="entry name" value="DGC-Regulatory_Protein"/>
</dbReference>
<sequence>MTQRSTAPPRAAVAVACGALLGCLLAALLLPATPASHVSDVAQLLAAAAAAATTARYAGHTAPGRVRGAWALVSLACAAWAAGEVWWTWAAATADVVPFPSPADVGFLGFAVLAAAGLLLHPATGESSQWQRFLDGLMTAGAVGLVSWLTTLQAVSRANGGAGHLESLLLLAYPASDVLLVVLTVLLLTRTRGHRTALHLMSLGVLCLGLADSAFAYLQTAGDYDGGLVDLGWVGGFLLIALAGRSGRSAEPLPDPREASAVGAPSRLAQVLPYVPVVVALSVVVGFTMLGRPLTRGEMLVACLVVGCLLARQFLTVRDNVRLAGDLAARERQLRHQAFHDPLTGLANRSLFQDRLGHALALHARDARSLAVVFLDLDDFKAVNDSLGHLAGDELLVRVAERLTGTLRTGDTIARLGGDEFAVLLEDGGDPLGSAQRMADALRQPFAFGGQELTVRASIGVAALAAEDPTVTADQLLCRSDAAMYAAKRAGKGRIVGSREPVPAVS</sequence>
<evidence type="ECO:0000313" key="3">
    <source>
        <dbReference type="EMBL" id="CCH85669.1"/>
    </source>
</evidence>
<feature type="transmembrane region" description="Helical" evidence="1">
    <location>
        <begin position="167"/>
        <end position="188"/>
    </location>
</feature>
<dbReference type="eggNOG" id="COG2199">
    <property type="taxonomic scope" value="Bacteria"/>
</dbReference>
<evidence type="ECO:0000256" key="1">
    <source>
        <dbReference type="SAM" id="Phobius"/>
    </source>
</evidence>
<dbReference type="Gene3D" id="3.30.70.270">
    <property type="match status" value="1"/>
</dbReference>
<organism evidence="3 4">
    <name type="scientific">Modestobacter italicus (strain DSM 44449 / CECT 9708 / BC 501)</name>
    <dbReference type="NCBI Taxonomy" id="2732864"/>
    <lineage>
        <taxon>Bacteria</taxon>
        <taxon>Bacillati</taxon>
        <taxon>Actinomycetota</taxon>
        <taxon>Actinomycetes</taxon>
        <taxon>Geodermatophilales</taxon>
        <taxon>Geodermatophilaceae</taxon>
        <taxon>Modestobacter</taxon>
    </lineage>
</organism>
<gene>
    <name evidence="3" type="ordered locus">MODMU_0206</name>
</gene>
<dbReference type="PROSITE" id="PS50887">
    <property type="entry name" value="GGDEF"/>
    <property type="match status" value="1"/>
</dbReference>